<evidence type="ECO:0000256" key="1">
    <source>
        <dbReference type="SAM" id="MobiDB-lite"/>
    </source>
</evidence>
<evidence type="ECO:0000313" key="3">
    <source>
        <dbReference type="Proteomes" id="UP001341840"/>
    </source>
</evidence>
<keyword evidence="2" id="KW-0378">Hydrolase</keyword>
<dbReference type="SUPFAM" id="SSF52743">
    <property type="entry name" value="Subtilisin-like"/>
    <property type="match status" value="1"/>
</dbReference>
<comment type="caution">
    <text evidence="2">The sequence shown here is derived from an EMBL/GenBank/DDBJ whole genome shotgun (WGS) entry which is preliminary data.</text>
</comment>
<sequence length="248" mass="27180">MLDLRNAAERGQILIVKMVGSGANVEIASRSGKTEREKPMPLSSVITPQHNDGDDSSSDFKLNESTFLASLMPKKEIAVDCFLKDHPNYDGRGVLIAIFDSGVDLADAGLQVTSYGKPKIVDVIDCSGSGDVDTSKVVKGDAVGCISGASGASLIINTSWKNPSGEWHIGYKFVYELLKEELTSHLKKDRKKRWDKKNLEEIAKAVKQLQDFDQIHLLINARMVESESDMIYSYPALGLVGITEERCS</sequence>
<protein>
    <submittedName>
        <fullName evidence="2">Tripeptidyl-peptidase II Tpp2, variant 2</fullName>
        <ecNumber evidence="2">3.4.14.10</ecNumber>
    </submittedName>
</protein>
<dbReference type="GO" id="GO:0008240">
    <property type="term" value="F:tripeptidyl-peptidase activity"/>
    <property type="evidence" value="ECO:0007669"/>
    <property type="project" value="UniProtKB-EC"/>
</dbReference>
<dbReference type="EC" id="3.4.14.10" evidence="2"/>
<dbReference type="InterPro" id="IPR036852">
    <property type="entry name" value="Peptidase_S8/S53_dom_sf"/>
</dbReference>
<dbReference type="Proteomes" id="UP001341840">
    <property type="component" value="Unassembled WGS sequence"/>
</dbReference>
<keyword evidence="3" id="KW-1185">Reference proteome</keyword>
<proteinExistence type="predicted"/>
<feature type="region of interest" description="Disordered" evidence="1">
    <location>
        <begin position="29"/>
        <end position="58"/>
    </location>
</feature>
<dbReference type="EMBL" id="JASCZI010241660">
    <property type="protein sequence ID" value="MED6203792.1"/>
    <property type="molecule type" value="Genomic_DNA"/>
</dbReference>
<name>A0ABU6XZW1_9FABA</name>
<accession>A0ABU6XZW1</accession>
<gene>
    <name evidence="2" type="primary">TPP2_1</name>
    <name evidence="2" type="ORF">PIB30_002554</name>
</gene>
<dbReference type="Gene3D" id="2.20.25.690">
    <property type="match status" value="1"/>
</dbReference>
<evidence type="ECO:0000313" key="2">
    <source>
        <dbReference type="EMBL" id="MED6203792.1"/>
    </source>
</evidence>
<organism evidence="2 3">
    <name type="scientific">Stylosanthes scabra</name>
    <dbReference type="NCBI Taxonomy" id="79078"/>
    <lineage>
        <taxon>Eukaryota</taxon>
        <taxon>Viridiplantae</taxon>
        <taxon>Streptophyta</taxon>
        <taxon>Embryophyta</taxon>
        <taxon>Tracheophyta</taxon>
        <taxon>Spermatophyta</taxon>
        <taxon>Magnoliopsida</taxon>
        <taxon>eudicotyledons</taxon>
        <taxon>Gunneridae</taxon>
        <taxon>Pentapetalae</taxon>
        <taxon>rosids</taxon>
        <taxon>fabids</taxon>
        <taxon>Fabales</taxon>
        <taxon>Fabaceae</taxon>
        <taxon>Papilionoideae</taxon>
        <taxon>50 kb inversion clade</taxon>
        <taxon>dalbergioids sensu lato</taxon>
        <taxon>Dalbergieae</taxon>
        <taxon>Pterocarpus clade</taxon>
        <taxon>Stylosanthes</taxon>
    </lineage>
</organism>
<reference evidence="2 3" key="1">
    <citation type="journal article" date="2023" name="Plants (Basel)">
        <title>Bridging the Gap: Combining Genomics and Transcriptomics Approaches to Understand Stylosanthes scabra, an Orphan Legume from the Brazilian Caatinga.</title>
        <authorList>
            <person name="Ferreira-Neto J.R.C."/>
            <person name="da Silva M.D."/>
            <person name="Binneck E."/>
            <person name="de Melo N.F."/>
            <person name="da Silva R.H."/>
            <person name="de Melo A.L.T.M."/>
            <person name="Pandolfi V."/>
            <person name="Bustamante F.O."/>
            <person name="Brasileiro-Vidal A.C."/>
            <person name="Benko-Iseppon A.M."/>
        </authorList>
    </citation>
    <scope>NUCLEOTIDE SEQUENCE [LARGE SCALE GENOMIC DNA]</scope>
    <source>
        <tissue evidence="2">Leaves</tissue>
    </source>
</reference>